<keyword evidence="8" id="KW-0282">Flagellum</keyword>
<evidence type="ECO:0000259" key="7">
    <source>
        <dbReference type="Pfam" id="PF22692"/>
    </source>
</evidence>
<evidence type="ECO:0000313" key="8">
    <source>
        <dbReference type="EMBL" id="AQS40943.1"/>
    </source>
</evidence>
<dbReference type="InterPro" id="IPR053967">
    <property type="entry name" value="LlgE_F_G-like_D1"/>
</dbReference>
<keyword evidence="9" id="KW-1185">Reference proteome</keyword>
<dbReference type="Pfam" id="PF00460">
    <property type="entry name" value="Flg_bb_rod"/>
    <property type="match status" value="1"/>
</dbReference>
<dbReference type="Pfam" id="PF06429">
    <property type="entry name" value="Flg_bbr_C"/>
    <property type="match status" value="1"/>
</dbReference>
<dbReference type="NCBIfam" id="TIGR03506">
    <property type="entry name" value="FlgEFG_subfam"/>
    <property type="match status" value="1"/>
</dbReference>
<dbReference type="STRING" id="1902579.BHV28_02210"/>
<keyword evidence="3 4" id="KW-0975">Bacterial flagellum</keyword>
<dbReference type="Proteomes" id="UP000188912">
    <property type="component" value="Chromosome"/>
</dbReference>
<dbReference type="Pfam" id="PF22692">
    <property type="entry name" value="LlgE_F_G_D1"/>
    <property type="match status" value="1"/>
</dbReference>
<evidence type="ECO:0000256" key="4">
    <source>
        <dbReference type="RuleBase" id="RU362116"/>
    </source>
</evidence>
<protein>
    <recommendedName>
        <fullName evidence="4">Flagellar basal-body rod protein FlgF</fullName>
    </recommendedName>
</protein>
<organism evidence="8 9">
    <name type="scientific">Candidatus Tokpelaia hoelldobleri</name>
    <dbReference type="NCBI Taxonomy" id="1902579"/>
    <lineage>
        <taxon>Bacteria</taxon>
        <taxon>Pseudomonadati</taxon>
        <taxon>Pseudomonadota</taxon>
        <taxon>Alphaproteobacteria</taxon>
        <taxon>Hyphomicrobiales</taxon>
        <taxon>Candidatus Tokpelaia</taxon>
    </lineage>
</organism>
<dbReference type="EMBL" id="CP017315">
    <property type="protein sequence ID" value="AQS40943.1"/>
    <property type="molecule type" value="Genomic_DNA"/>
</dbReference>
<feature type="domain" description="Flagellar basal-body/hook protein C-terminal" evidence="6">
    <location>
        <begin position="194"/>
        <end position="238"/>
    </location>
</feature>
<dbReference type="InterPro" id="IPR037925">
    <property type="entry name" value="FlgE/F/G-like"/>
</dbReference>
<keyword evidence="8" id="KW-0966">Cell projection</keyword>
<dbReference type="GO" id="GO:0030694">
    <property type="term" value="C:bacterial-type flagellum basal body, rod"/>
    <property type="evidence" value="ECO:0007669"/>
    <property type="project" value="UniProtKB-UniRule"/>
</dbReference>
<reference evidence="8 9" key="2">
    <citation type="journal article" date="2016" name="Sci. Rep.">
        <title>The genome of Rhizobiales bacteria in predatory ants reveals urease gene functions but no genes for nitrogen fixation.</title>
        <authorList>
            <person name="Neuvonen M.M."/>
            <person name="Tamarit D."/>
            <person name="Naslund K."/>
            <person name="Liebig J."/>
            <person name="Feldhaar H."/>
            <person name="Moran N.A."/>
            <person name="Guy L."/>
            <person name="Andersson S.G."/>
        </authorList>
    </citation>
    <scope>NUCLEOTIDE SEQUENCE [LARGE SCALE GENOMIC DNA]</scope>
    <source>
        <strain evidence="8 9">Hsal</strain>
    </source>
</reference>
<accession>A0A1U9JSV9</accession>
<dbReference type="GO" id="GO:0071978">
    <property type="term" value="P:bacterial-type flagellum-dependent swarming motility"/>
    <property type="evidence" value="ECO:0007669"/>
    <property type="project" value="TreeGrafter"/>
</dbReference>
<name>A0A1U9JSV9_9HYPH</name>
<evidence type="ECO:0000313" key="9">
    <source>
        <dbReference type="Proteomes" id="UP000188912"/>
    </source>
</evidence>
<dbReference type="SUPFAM" id="SSF117143">
    <property type="entry name" value="Flagellar hook protein flgE"/>
    <property type="match status" value="1"/>
</dbReference>
<comment type="similarity">
    <text evidence="2 4">Belongs to the flagella basal body rod proteins family.</text>
</comment>
<dbReference type="InterPro" id="IPR010930">
    <property type="entry name" value="Flg_bb/hook_C_dom"/>
</dbReference>
<gene>
    <name evidence="8" type="primary">flgF</name>
    <name evidence="8" type="ORF">BHV28_02210</name>
</gene>
<keyword evidence="8" id="KW-0969">Cilium</keyword>
<dbReference type="InterPro" id="IPR020013">
    <property type="entry name" value="Flagellar_FlgE/F/G"/>
</dbReference>
<dbReference type="InterPro" id="IPR012836">
    <property type="entry name" value="FlgF"/>
</dbReference>
<reference evidence="8 9" key="1">
    <citation type="journal article" date="2010" name="Science">
        <title>Genomic comparison of the ants Camponotus floridanus and Harpegnathos saltator.</title>
        <authorList>
            <person name="Bonasio R."/>
            <person name="Zhang G."/>
            <person name="Ye C."/>
            <person name="Mutti N.S."/>
            <person name="Fang X."/>
            <person name="Qin N."/>
            <person name="Donahue G."/>
            <person name="Yang P."/>
            <person name="Li Q."/>
            <person name="Li C."/>
            <person name="Zhang P."/>
            <person name="Huang Z."/>
            <person name="Berger S.L."/>
            <person name="Reinberg D."/>
            <person name="Wang J."/>
            <person name="Liebig J."/>
        </authorList>
    </citation>
    <scope>NUCLEOTIDE SEQUENCE [LARGE SCALE GENOMIC DNA]</scope>
    <source>
        <strain evidence="8 9">Hsal</strain>
    </source>
</reference>
<evidence type="ECO:0000256" key="2">
    <source>
        <dbReference type="ARBA" id="ARBA00009677"/>
    </source>
</evidence>
<comment type="subcellular location">
    <subcellularLocation>
        <location evidence="1 4">Bacterial flagellum basal body</location>
    </subcellularLocation>
</comment>
<evidence type="ECO:0000256" key="3">
    <source>
        <dbReference type="ARBA" id="ARBA00023143"/>
    </source>
</evidence>
<evidence type="ECO:0000259" key="5">
    <source>
        <dbReference type="Pfam" id="PF00460"/>
    </source>
</evidence>
<dbReference type="KEGG" id="thd:BHV28_02210"/>
<dbReference type="PANTHER" id="PTHR30435:SF19">
    <property type="entry name" value="FLAGELLAR BASAL-BODY ROD PROTEIN FLGG"/>
    <property type="match status" value="1"/>
</dbReference>
<sequence>MQNPVYVGVSAQISLARRMETIARNMANINTPGFRAEAMKFETLVSRIAENNSAVVNFTTAGKSYIETSRGPVTQTANPLDVAVKGEAYFSLQTPAGQVYTRDGRMMMTADGALVSVMGYPFLDGGGAPLELNPQGGAPRIAADGTIYQNDVAVGALGLFEFQPDSELRYGPNASVIPDKEPLPLANASVNGVMQGYIENANVNGVVEMTRLIEVSRAFEQVEAMLRQQEEMMGKAIDTIGAVR</sequence>
<dbReference type="AlphaFoldDB" id="A0A1U9JSV9"/>
<feature type="domain" description="Flagellar hook protein FlgE/F/G-like D1" evidence="7">
    <location>
        <begin position="83"/>
        <end position="147"/>
    </location>
</feature>
<dbReference type="InterPro" id="IPR001444">
    <property type="entry name" value="Flag_bb_rod_N"/>
</dbReference>
<feature type="domain" description="Flagellar basal body rod protein N-terminal" evidence="5">
    <location>
        <begin position="6"/>
        <end position="35"/>
    </location>
</feature>
<evidence type="ECO:0000259" key="6">
    <source>
        <dbReference type="Pfam" id="PF06429"/>
    </source>
</evidence>
<dbReference type="PANTHER" id="PTHR30435">
    <property type="entry name" value="FLAGELLAR PROTEIN"/>
    <property type="match status" value="1"/>
</dbReference>
<evidence type="ECO:0000256" key="1">
    <source>
        <dbReference type="ARBA" id="ARBA00004117"/>
    </source>
</evidence>
<dbReference type="NCBIfam" id="NF009282">
    <property type="entry name" value="PRK12642.1"/>
    <property type="match status" value="1"/>
</dbReference>
<comment type="subunit">
    <text evidence="4">The basal body constitutes a major portion of the flagellar organelle and consists of five rings (E,L,P,S, and M) mounted on a central rod. The rod consists of about 26 subunits of FlgG in the distal portion, and FlgB, FlgC and FlgF are thought to build up the proximal portion of the rod with about 6 subunits each.</text>
</comment>
<dbReference type="NCBIfam" id="TIGR02490">
    <property type="entry name" value="flgF"/>
    <property type="match status" value="1"/>
</dbReference>
<proteinExistence type="inferred from homology"/>